<dbReference type="AlphaFoldDB" id="A0A0P6VGY5"/>
<protein>
    <recommendedName>
        <fullName evidence="5">HpcH/HpaI aldolase/citrate lyase domain-containing protein</fullName>
    </recommendedName>
</protein>
<feature type="region of interest" description="Disordered" evidence="4">
    <location>
        <begin position="252"/>
        <end position="282"/>
    </location>
</feature>
<evidence type="ECO:0000256" key="1">
    <source>
        <dbReference type="ARBA" id="ARBA00005568"/>
    </source>
</evidence>
<keyword evidence="7" id="KW-1185">Reference proteome</keyword>
<evidence type="ECO:0000256" key="3">
    <source>
        <dbReference type="ARBA" id="ARBA00023239"/>
    </source>
</evidence>
<feature type="compositionally biased region" description="Low complexity" evidence="4">
    <location>
        <begin position="254"/>
        <end position="264"/>
    </location>
</feature>
<gene>
    <name evidence="6" type="ORF">ABB55_02820</name>
</gene>
<dbReference type="RefSeq" id="WP_054357448.1">
    <property type="nucleotide sequence ID" value="NZ_LJYW01000001.1"/>
</dbReference>
<dbReference type="PANTHER" id="PTHR30502:SF0">
    <property type="entry name" value="PHOSPHOENOLPYRUVATE CARBOXYLASE FAMILY PROTEIN"/>
    <property type="match status" value="1"/>
</dbReference>
<keyword evidence="3" id="KW-0456">Lyase</keyword>
<dbReference type="STRING" id="665126.ABB55_02820"/>
<evidence type="ECO:0000313" key="6">
    <source>
        <dbReference type="EMBL" id="KPL51285.1"/>
    </source>
</evidence>
<dbReference type="Proteomes" id="UP000048984">
    <property type="component" value="Unassembled WGS sequence"/>
</dbReference>
<evidence type="ECO:0000256" key="4">
    <source>
        <dbReference type="SAM" id="MobiDB-lite"/>
    </source>
</evidence>
<proteinExistence type="inferred from homology"/>
<dbReference type="GO" id="GO:0046872">
    <property type="term" value="F:metal ion binding"/>
    <property type="evidence" value="ECO:0007669"/>
    <property type="project" value="UniProtKB-KW"/>
</dbReference>
<dbReference type="GO" id="GO:0005737">
    <property type="term" value="C:cytoplasm"/>
    <property type="evidence" value="ECO:0007669"/>
    <property type="project" value="TreeGrafter"/>
</dbReference>
<evidence type="ECO:0000256" key="2">
    <source>
        <dbReference type="ARBA" id="ARBA00022723"/>
    </source>
</evidence>
<name>A0A0P6VGY5_9HYPH</name>
<reference evidence="6 7" key="2">
    <citation type="submission" date="2015-10" db="EMBL/GenBank/DDBJ databases">
        <title>Draft Genome Sequence of Prosthecomicrobium hirschii ATCC 27832.</title>
        <authorList>
            <person name="Daniel J."/>
            <person name="Givan S.A."/>
            <person name="Brun Y.V."/>
            <person name="Brown P.J."/>
        </authorList>
    </citation>
    <scope>NUCLEOTIDE SEQUENCE [LARGE SCALE GENOMIC DNA]</scope>
    <source>
        <strain evidence="6 7">16</strain>
    </source>
</reference>
<reference evidence="6 7" key="1">
    <citation type="submission" date="2015-09" db="EMBL/GenBank/DDBJ databases">
        <authorList>
            <person name="Jackson K.R."/>
            <person name="Lunt B.L."/>
            <person name="Fisher J.N.B."/>
            <person name="Gardner A.V."/>
            <person name="Bailey M.E."/>
            <person name="Deus L.M."/>
            <person name="Earl A.S."/>
            <person name="Gibby P.D."/>
            <person name="Hartmann K.A."/>
            <person name="Liu J.E."/>
            <person name="Manci A.M."/>
            <person name="Nielsen D.A."/>
            <person name="Solomon M.B."/>
            <person name="Breakwell D.P."/>
            <person name="Burnett S.H."/>
            <person name="Grose J.H."/>
        </authorList>
    </citation>
    <scope>NUCLEOTIDE SEQUENCE [LARGE SCALE GENOMIC DNA]</scope>
    <source>
        <strain evidence="6 7">16</strain>
    </source>
</reference>
<evidence type="ECO:0000259" key="5">
    <source>
        <dbReference type="Pfam" id="PF03328"/>
    </source>
</evidence>
<organism evidence="6 7">
    <name type="scientific">Prosthecodimorpha hirschii</name>
    <dbReference type="NCBI Taxonomy" id="665126"/>
    <lineage>
        <taxon>Bacteria</taxon>
        <taxon>Pseudomonadati</taxon>
        <taxon>Pseudomonadota</taxon>
        <taxon>Alphaproteobacteria</taxon>
        <taxon>Hyphomicrobiales</taxon>
        <taxon>Ancalomicrobiaceae</taxon>
        <taxon>Prosthecodimorpha</taxon>
    </lineage>
</organism>
<dbReference type="InterPro" id="IPR040442">
    <property type="entry name" value="Pyrv_kinase-like_dom_sf"/>
</dbReference>
<dbReference type="InterPro" id="IPR050251">
    <property type="entry name" value="HpcH-HpaI_aldolase"/>
</dbReference>
<dbReference type="GO" id="GO:0016832">
    <property type="term" value="F:aldehyde-lyase activity"/>
    <property type="evidence" value="ECO:0007669"/>
    <property type="project" value="TreeGrafter"/>
</dbReference>
<accession>A0A0P6VGY5</accession>
<dbReference type="InterPro" id="IPR015813">
    <property type="entry name" value="Pyrv/PenolPyrv_kinase-like_dom"/>
</dbReference>
<sequence>MFDPKRPTLKTMIASGRCIGAAWFSLGSAALVELALKSEPDAIVIDMQHGLWDRRELEAVIGMVPSRIPVIVRVAENTALAIGTALDAGAEGVIVPLVESAKEARAAVRHALYPPHGNRSGGGVRPLKDFQSYVAGADGIAVIVMIETEKGLDAAEDIIAVDGIDMVFIGTGDLSLSLGAFPIHRHDHTVACADIHKACRAGYMPCGIFTGRPEFATVARGQGYRLVTIANDIDMVQRSFVEAAKRFRDPPAPAVTQVPAAGTASLPAGSGPALENKRKGDA</sequence>
<dbReference type="SUPFAM" id="SSF51621">
    <property type="entry name" value="Phosphoenolpyruvate/pyruvate domain"/>
    <property type="match status" value="1"/>
</dbReference>
<comment type="caution">
    <text evidence="6">The sequence shown here is derived from an EMBL/GenBank/DDBJ whole genome shotgun (WGS) entry which is preliminary data.</text>
</comment>
<evidence type="ECO:0000313" key="7">
    <source>
        <dbReference type="Proteomes" id="UP000048984"/>
    </source>
</evidence>
<dbReference type="InterPro" id="IPR005000">
    <property type="entry name" value="Aldolase/citrate-lyase_domain"/>
</dbReference>
<feature type="domain" description="HpcH/HpaI aldolase/citrate lyase" evidence="5">
    <location>
        <begin position="23"/>
        <end position="229"/>
    </location>
</feature>
<dbReference type="Pfam" id="PF03328">
    <property type="entry name" value="HpcH_HpaI"/>
    <property type="match status" value="1"/>
</dbReference>
<comment type="similarity">
    <text evidence="1">Belongs to the HpcH/HpaI aldolase family.</text>
</comment>
<dbReference type="Gene3D" id="3.20.20.60">
    <property type="entry name" value="Phosphoenolpyruvate-binding domains"/>
    <property type="match status" value="1"/>
</dbReference>
<keyword evidence="2" id="KW-0479">Metal-binding</keyword>
<dbReference type="EMBL" id="LJYW01000001">
    <property type="protein sequence ID" value="KPL51285.1"/>
    <property type="molecule type" value="Genomic_DNA"/>
</dbReference>
<dbReference type="PANTHER" id="PTHR30502">
    <property type="entry name" value="2-KETO-3-DEOXY-L-RHAMNONATE ALDOLASE"/>
    <property type="match status" value="1"/>
</dbReference>